<reference evidence="3" key="1">
    <citation type="submission" date="2011-07" db="EMBL/GenBank/DDBJ databases">
        <authorList>
            <consortium name="Caenorhabditis brenneri Sequencing and Analysis Consortium"/>
            <person name="Wilson R.K."/>
        </authorList>
    </citation>
    <scope>NUCLEOTIDE SEQUENCE [LARGE SCALE GENOMIC DNA]</scope>
    <source>
        <strain evidence="3">PB2801</strain>
    </source>
</reference>
<dbReference type="InParanoid" id="G0N877"/>
<organism evidence="3">
    <name type="scientific">Caenorhabditis brenneri</name>
    <name type="common">Nematode worm</name>
    <dbReference type="NCBI Taxonomy" id="135651"/>
    <lineage>
        <taxon>Eukaryota</taxon>
        <taxon>Metazoa</taxon>
        <taxon>Ecdysozoa</taxon>
        <taxon>Nematoda</taxon>
        <taxon>Chromadorea</taxon>
        <taxon>Rhabditida</taxon>
        <taxon>Rhabditina</taxon>
        <taxon>Rhabditomorpha</taxon>
        <taxon>Rhabditoidea</taxon>
        <taxon>Rhabditidae</taxon>
        <taxon>Peloderinae</taxon>
        <taxon>Caenorhabditis</taxon>
    </lineage>
</organism>
<feature type="domain" description="F-box" evidence="1">
    <location>
        <begin position="7"/>
        <end position="51"/>
    </location>
</feature>
<name>G0N877_CAEBE</name>
<evidence type="ECO:0000313" key="3">
    <source>
        <dbReference type="Proteomes" id="UP000008068"/>
    </source>
</evidence>
<dbReference type="PANTHER" id="PTHR22899">
    <property type="entry name" value="CYCLIN-RELATED F-BOX FAMILY"/>
    <property type="match status" value="1"/>
</dbReference>
<sequence length="322" mass="36608">MVPVTPSFPLFKLPYLAWSNVLGSMNQLDLIQLSLCCKNMKYAVRSLFRKPNECCIEYEEGQLIIFVSGALSVAVGLQLCDLLHSGPCTMRFHEGRTIKLLGVENFRPKNWFDHIVGVFNVQRISSLSFKIIPSFELIDPRILRNLTEGLEISQLNTSTNVRTYNIGLLLDTFPNIQNLRLSLKPGSLPQIVERKYNSIYFVFSISVNEILSLKAKFISVPVYDYEFNKVLKKWVEGWHPLLTGMKLRLQRWEEPTTVFEGVFDGIDHQGPLITEKGIQFTIKNSKGISATITFNKPTKVVVLAPNQVKTTDVDMLVADHQL</sequence>
<evidence type="ECO:0000313" key="2">
    <source>
        <dbReference type="EMBL" id="EGT55122.1"/>
    </source>
</evidence>
<dbReference type="EMBL" id="GL379849">
    <property type="protein sequence ID" value="EGT55122.1"/>
    <property type="molecule type" value="Genomic_DNA"/>
</dbReference>
<dbReference type="PROSITE" id="PS50181">
    <property type="entry name" value="FBOX"/>
    <property type="match status" value="1"/>
</dbReference>
<dbReference type="InterPro" id="IPR053222">
    <property type="entry name" value="Zygotic_Embryogenesis-Asso"/>
</dbReference>
<protein>
    <recommendedName>
        <fullName evidence="1">F-box domain-containing protein</fullName>
    </recommendedName>
</protein>
<evidence type="ECO:0000259" key="1">
    <source>
        <dbReference type="PROSITE" id="PS50181"/>
    </source>
</evidence>
<accession>G0N877</accession>
<dbReference type="AlphaFoldDB" id="G0N877"/>
<dbReference type="Pfam" id="PF00646">
    <property type="entry name" value="F-box"/>
    <property type="match status" value="1"/>
</dbReference>
<dbReference type="PANTHER" id="PTHR22899:SF0">
    <property type="entry name" value="F-BOX ASSOCIATED DOMAIN-CONTAINING PROTEIN-RELATED"/>
    <property type="match status" value="1"/>
</dbReference>
<gene>
    <name evidence="2" type="ORF">CAEBREN_04963</name>
</gene>
<keyword evidence="3" id="KW-1185">Reference proteome</keyword>
<dbReference type="HOGENOM" id="CLU_028840_1_3_1"/>
<dbReference type="InterPro" id="IPR001810">
    <property type="entry name" value="F-box_dom"/>
</dbReference>
<proteinExistence type="predicted"/>
<dbReference type="Proteomes" id="UP000008068">
    <property type="component" value="Unassembled WGS sequence"/>
</dbReference>